<dbReference type="SUPFAM" id="SSF53850">
    <property type="entry name" value="Periplasmic binding protein-like II"/>
    <property type="match status" value="1"/>
</dbReference>
<proteinExistence type="inferred from homology"/>
<keyword evidence="4 7" id="KW-0732">Signal</keyword>
<keyword evidence="10" id="KW-1185">Reference proteome</keyword>
<evidence type="ECO:0000256" key="1">
    <source>
        <dbReference type="ARBA" id="ARBA00004418"/>
    </source>
</evidence>
<name>A0A1G9CUN6_9ACTN</name>
<protein>
    <recommendedName>
        <fullName evidence="6">Putative aliphatic sulfonates-binding protein</fullName>
    </recommendedName>
</protein>
<dbReference type="InterPro" id="IPR010067">
    <property type="entry name" value="ABC_SsuA_sub-bd"/>
</dbReference>
<evidence type="ECO:0000256" key="4">
    <source>
        <dbReference type="ARBA" id="ARBA00022729"/>
    </source>
</evidence>
<evidence type="ECO:0000256" key="5">
    <source>
        <dbReference type="ARBA" id="ARBA00055538"/>
    </source>
</evidence>
<comment type="similarity">
    <text evidence="2">Belongs to the bacterial solute-binding protein SsuA/TauA family.</text>
</comment>
<dbReference type="CDD" id="cd13558">
    <property type="entry name" value="PBP2_SsuA_like_2"/>
    <property type="match status" value="1"/>
</dbReference>
<feature type="chain" id="PRO_5039429730" description="Putative aliphatic sulfonates-binding protein" evidence="7">
    <location>
        <begin position="22"/>
        <end position="329"/>
    </location>
</feature>
<dbReference type="OrthoDB" id="506623at2"/>
<comment type="function">
    <text evidence="5">Part of a binding-protein-dependent transport system for aliphatic sulfonates. Putative binding protein.</text>
</comment>
<dbReference type="InterPro" id="IPR015168">
    <property type="entry name" value="SsuA/THI5"/>
</dbReference>
<dbReference type="AlphaFoldDB" id="A0A1G9CUN6"/>
<gene>
    <name evidence="9" type="ORF">SAMN05421874_108231</name>
</gene>
<dbReference type="Pfam" id="PF09084">
    <property type="entry name" value="NMT1"/>
    <property type="match status" value="1"/>
</dbReference>
<feature type="signal peptide" evidence="7">
    <location>
        <begin position="1"/>
        <end position="21"/>
    </location>
</feature>
<dbReference type="FunFam" id="3.40.190.10:FF:000050">
    <property type="entry name" value="Sulfonate ABC transporter substrate-binding protein"/>
    <property type="match status" value="1"/>
</dbReference>
<evidence type="ECO:0000256" key="7">
    <source>
        <dbReference type="SAM" id="SignalP"/>
    </source>
</evidence>
<dbReference type="Gene3D" id="3.40.190.10">
    <property type="entry name" value="Periplasmic binding protein-like II"/>
    <property type="match status" value="2"/>
</dbReference>
<dbReference type="PANTHER" id="PTHR30024">
    <property type="entry name" value="ALIPHATIC SULFONATES-BINDING PROTEIN-RELATED"/>
    <property type="match status" value="1"/>
</dbReference>
<dbReference type="Proteomes" id="UP000198683">
    <property type="component" value="Unassembled WGS sequence"/>
</dbReference>
<feature type="domain" description="Solute-binding protein family 3/N-terminal" evidence="8">
    <location>
        <begin position="41"/>
        <end position="256"/>
    </location>
</feature>
<evidence type="ECO:0000256" key="3">
    <source>
        <dbReference type="ARBA" id="ARBA00022448"/>
    </source>
</evidence>
<organism evidence="9 10">
    <name type="scientific">Nonomuraea maritima</name>
    <dbReference type="NCBI Taxonomy" id="683260"/>
    <lineage>
        <taxon>Bacteria</taxon>
        <taxon>Bacillati</taxon>
        <taxon>Actinomycetota</taxon>
        <taxon>Actinomycetes</taxon>
        <taxon>Streptosporangiales</taxon>
        <taxon>Streptosporangiaceae</taxon>
        <taxon>Nonomuraea</taxon>
    </lineage>
</organism>
<evidence type="ECO:0000256" key="2">
    <source>
        <dbReference type="ARBA" id="ARBA00010742"/>
    </source>
</evidence>
<sequence length="329" mass="33795">MKAIRAAALAVLLAAATACGAATGATTGATTGGPADGGQVTLRVGDQKGTGLQALLEASGELKDVPYTVTWSQFTSGPPVLEAVNAGSVDIGAVGNAPPVFAAAAGSRITIVGASERGLTGQAIVVPAGSPITSVAGLKGKKVAVAKGSSANFHLLAVLKKNGMTFDDISPQYLQPPDALAALSTGQVDAWAIWDPYTAQAQHQVNARVLVDATGYANGFEFQIAGSAALADPARSKALGDFVARIRRAHTWANDHPKEWTDVYARLTGLPPDVIATVVARNRYTDLKLDADVVGREQQVADAFAEAGLIPGTVRIDDIVDTRYNEGAQ</sequence>
<dbReference type="InterPro" id="IPR001638">
    <property type="entry name" value="Solute-binding_3/MltF_N"/>
</dbReference>
<dbReference type="EMBL" id="FNFB01000008">
    <property type="protein sequence ID" value="SDK55381.1"/>
    <property type="molecule type" value="Genomic_DNA"/>
</dbReference>
<evidence type="ECO:0000256" key="6">
    <source>
        <dbReference type="ARBA" id="ARBA00070228"/>
    </source>
</evidence>
<evidence type="ECO:0000313" key="10">
    <source>
        <dbReference type="Proteomes" id="UP000198683"/>
    </source>
</evidence>
<dbReference type="NCBIfam" id="TIGR01728">
    <property type="entry name" value="SsuA_fam"/>
    <property type="match status" value="1"/>
</dbReference>
<reference evidence="9 10" key="1">
    <citation type="submission" date="2016-10" db="EMBL/GenBank/DDBJ databases">
        <authorList>
            <person name="de Groot N.N."/>
        </authorList>
    </citation>
    <scope>NUCLEOTIDE SEQUENCE [LARGE SCALE GENOMIC DNA]</scope>
    <source>
        <strain evidence="9 10">CGMCC 4.5681</strain>
    </source>
</reference>
<keyword evidence="3" id="KW-0813">Transport</keyword>
<accession>A0A1G9CUN6</accession>
<comment type="subcellular location">
    <subcellularLocation>
        <location evidence="1">Periplasm</location>
    </subcellularLocation>
</comment>
<dbReference type="GO" id="GO:0016020">
    <property type="term" value="C:membrane"/>
    <property type="evidence" value="ECO:0007669"/>
    <property type="project" value="InterPro"/>
</dbReference>
<dbReference type="GO" id="GO:0042626">
    <property type="term" value="F:ATPase-coupled transmembrane transporter activity"/>
    <property type="evidence" value="ECO:0007669"/>
    <property type="project" value="InterPro"/>
</dbReference>
<dbReference type="GO" id="GO:0042597">
    <property type="term" value="C:periplasmic space"/>
    <property type="evidence" value="ECO:0007669"/>
    <property type="project" value="UniProtKB-SubCell"/>
</dbReference>
<dbReference type="RefSeq" id="WP_090765423.1">
    <property type="nucleotide sequence ID" value="NZ_FNFB01000008.1"/>
</dbReference>
<evidence type="ECO:0000259" key="8">
    <source>
        <dbReference type="SMART" id="SM00062"/>
    </source>
</evidence>
<evidence type="ECO:0000313" key="9">
    <source>
        <dbReference type="EMBL" id="SDK55381.1"/>
    </source>
</evidence>
<dbReference type="STRING" id="683260.SAMN05421874_108231"/>
<dbReference type="PROSITE" id="PS51257">
    <property type="entry name" value="PROKAR_LIPOPROTEIN"/>
    <property type="match status" value="1"/>
</dbReference>
<dbReference type="PANTHER" id="PTHR30024:SF48">
    <property type="entry name" value="ABC TRANSPORTER SUBSTRATE-BINDING PROTEIN"/>
    <property type="match status" value="1"/>
</dbReference>
<dbReference type="SMART" id="SM00062">
    <property type="entry name" value="PBPb"/>
    <property type="match status" value="1"/>
</dbReference>